<feature type="domain" description="SAM-dependent MTase RsmB/NOP-type" evidence="6">
    <location>
        <begin position="171"/>
        <end position="332"/>
    </location>
</feature>
<dbReference type="InterPro" id="IPR029063">
    <property type="entry name" value="SAM-dependent_MTases_sf"/>
</dbReference>
<dbReference type="PANTHER" id="PTHR22807">
    <property type="entry name" value="NOP2 YEAST -RELATED NOL1/NOP2/FMU SUN DOMAIN-CONTAINING"/>
    <property type="match status" value="1"/>
</dbReference>
<dbReference type="InterPro" id="IPR054728">
    <property type="entry name" value="RsmB-like_ferredoxin"/>
</dbReference>
<dbReference type="InterPro" id="IPR049560">
    <property type="entry name" value="MeTrfase_RsmB-F_NOP2_cat"/>
</dbReference>
<accession>A0AB34KCM6</accession>
<dbReference type="PROSITE" id="PS51686">
    <property type="entry name" value="SAM_MT_RSMB_NOP"/>
    <property type="match status" value="1"/>
</dbReference>
<evidence type="ECO:0000259" key="6">
    <source>
        <dbReference type="PROSITE" id="PS51686"/>
    </source>
</evidence>
<gene>
    <name evidence="7" type="ORF">AB1Y20_001757</name>
</gene>
<dbReference type="GO" id="GO:0008173">
    <property type="term" value="F:RNA methyltransferase activity"/>
    <property type="evidence" value="ECO:0007669"/>
    <property type="project" value="InterPro"/>
</dbReference>
<keyword evidence="3 5" id="KW-0949">S-adenosyl-L-methionine</keyword>
<dbReference type="Gene3D" id="3.40.50.150">
    <property type="entry name" value="Vaccinia Virus protein VP39"/>
    <property type="match status" value="1"/>
</dbReference>
<evidence type="ECO:0000256" key="2">
    <source>
        <dbReference type="ARBA" id="ARBA00022679"/>
    </source>
</evidence>
<comment type="similarity">
    <text evidence="5">Belongs to the class I-like SAM-binding methyltransferase superfamily. RsmB/NOP family.</text>
</comment>
<keyword evidence="1 5" id="KW-0489">Methyltransferase</keyword>
<dbReference type="PANTHER" id="PTHR22807:SF53">
    <property type="entry name" value="RIBOSOMAL RNA SMALL SUBUNIT METHYLTRANSFERASE B-RELATED"/>
    <property type="match status" value="1"/>
</dbReference>
<evidence type="ECO:0000256" key="4">
    <source>
        <dbReference type="ARBA" id="ARBA00022884"/>
    </source>
</evidence>
<comment type="caution">
    <text evidence="7">The sequence shown here is derived from an EMBL/GenBank/DDBJ whole genome shotgun (WGS) entry which is preliminary data.</text>
</comment>
<dbReference type="InterPro" id="IPR001678">
    <property type="entry name" value="MeTrfase_RsmB-F_NOP2_dom"/>
</dbReference>
<proteinExistence type="inferred from homology"/>
<protein>
    <recommendedName>
        <fullName evidence="6">SAM-dependent MTase RsmB/NOP-type domain-containing protein</fullName>
    </recommendedName>
</protein>
<dbReference type="Gene3D" id="3.30.70.1170">
    <property type="entry name" value="Sun protein, domain 3"/>
    <property type="match status" value="1"/>
</dbReference>
<sequence length="332" mass="35426">MVMSLNELLLDGLASCRPSGGQCVEQAVKRTLRRGASTSALATNTQRLAVISAMYGVTTSRAWLAHVCAHAQPEDTGLSVEQRRRAADARILAAFLFHGPIQHIDRDQMLRLVDTTALLPAPQLARIREVDLDSMWWPSQPVPRIALEFSLPTALVRRWSAVLPRGEVEALAAVCGAPGPTTLRANLHKCSRAELARQLRGSGISVREGALAPTALSLEGSRATWGGSVWSLPQWKEGLCEVQDEGSQYVALATEAAEGDVVLDMCAGNGGKTLALAAMVGVSGCVVSHDVVERRLAALRASSVRAGVSAQVMAPSCSSWPDSDLHRTSMSY</sequence>
<dbReference type="Pfam" id="PF22458">
    <property type="entry name" value="RsmF-B_ferredox"/>
    <property type="match status" value="1"/>
</dbReference>
<dbReference type="GO" id="GO:0003723">
    <property type="term" value="F:RNA binding"/>
    <property type="evidence" value="ECO:0007669"/>
    <property type="project" value="UniProtKB-UniRule"/>
</dbReference>
<keyword evidence="4 5" id="KW-0694">RNA-binding</keyword>
<dbReference type="EMBL" id="JBGBPQ010000001">
    <property type="protein sequence ID" value="KAL1530863.1"/>
    <property type="molecule type" value="Genomic_DNA"/>
</dbReference>
<dbReference type="GO" id="GO:0001510">
    <property type="term" value="P:RNA methylation"/>
    <property type="evidence" value="ECO:0007669"/>
    <property type="project" value="InterPro"/>
</dbReference>
<dbReference type="Proteomes" id="UP001515480">
    <property type="component" value="Unassembled WGS sequence"/>
</dbReference>
<dbReference type="AlphaFoldDB" id="A0AB34KCM6"/>
<comment type="caution">
    <text evidence="5">Lacks conserved residue(s) required for the propagation of feature annotation.</text>
</comment>
<dbReference type="InterPro" id="IPR023267">
    <property type="entry name" value="RCMT"/>
</dbReference>
<reference evidence="7 8" key="1">
    <citation type="journal article" date="2024" name="Science">
        <title>Giant polyketide synthase enzymes in the biosynthesis of giant marine polyether toxins.</title>
        <authorList>
            <person name="Fallon T.R."/>
            <person name="Shende V.V."/>
            <person name="Wierzbicki I.H."/>
            <person name="Pendleton A.L."/>
            <person name="Watervoot N.F."/>
            <person name="Auber R.P."/>
            <person name="Gonzalez D.J."/>
            <person name="Wisecaver J.H."/>
            <person name="Moore B.S."/>
        </authorList>
    </citation>
    <scope>NUCLEOTIDE SEQUENCE [LARGE SCALE GENOMIC DNA]</scope>
    <source>
        <strain evidence="7 8">12B1</strain>
    </source>
</reference>
<evidence type="ECO:0000313" key="8">
    <source>
        <dbReference type="Proteomes" id="UP001515480"/>
    </source>
</evidence>
<organism evidence="7 8">
    <name type="scientific">Prymnesium parvum</name>
    <name type="common">Toxic golden alga</name>
    <dbReference type="NCBI Taxonomy" id="97485"/>
    <lineage>
        <taxon>Eukaryota</taxon>
        <taxon>Haptista</taxon>
        <taxon>Haptophyta</taxon>
        <taxon>Prymnesiophyceae</taxon>
        <taxon>Prymnesiales</taxon>
        <taxon>Prymnesiaceae</taxon>
        <taxon>Prymnesium</taxon>
    </lineage>
</organism>
<evidence type="ECO:0000256" key="3">
    <source>
        <dbReference type="ARBA" id="ARBA00022691"/>
    </source>
</evidence>
<keyword evidence="2 5" id="KW-0808">Transferase</keyword>
<feature type="binding site" evidence="5">
    <location>
        <position position="290"/>
    </location>
    <ligand>
        <name>S-adenosyl-L-methionine</name>
        <dbReference type="ChEBI" id="CHEBI:59789"/>
    </ligand>
</feature>
<dbReference type="Pfam" id="PF01189">
    <property type="entry name" value="Methyltr_RsmB-F"/>
    <property type="match status" value="1"/>
</dbReference>
<dbReference type="SUPFAM" id="SSF53335">
    <property type="entry name" value="S-adenosyl-L-methionine-dependent methyltransferases"/>
    <property type="match status" value="1"/>
</dbReference>
<evidence type="ECO:0000256" key="1">
    <source>
        <dbReference type="ARBA" id="ARBA00022603"/>
    </source>
</evidence>
<evidence type="ECO:0000313" key="7">
    <source>
        <dbReference type="EMBL" id="KAL1530863.1"/>
    </source>
</evidence>
<keyword evidence="8" id="KW-1185">Reference proteome</keyword>
<name>A0AB34KCM6_PRYPA</name>
<evidence type="ECO:0000256" key="5">
    <source>
        <dbReference type="PROSITE-ProRule" id="PRU01023"/>
    </source>
</evidence>